<evidence type="ECO:0000313" key="7">
    <source>
        <dbReference type="Proteomes" id="UP000322000"/>
    </source>
</evidence>
<dbReference type="InterPro" id="IPR001898">
    <property type="entry name" value="SLC13A/DASS"/>
</dbReference>
<dbReference type="PANTHER" id="PTHR10283:SF82">
    <property type="entry name" value="SOLUTE CARRIER FAMILY 13 MEMBER 2"/>
    <property type="match status" value="1"/>
</dbReference>
<accession>A0A7E5V955</accession>
<evidence type="ECO:0000256" key="2">
    <source>
        <dbReference type="ARBA" id="ARBA00006772"/>
    </source>
</evidence>
<reference evidence="8" key="1">
    <citation type="submission" date="2025-08" db="UniProtKB">
        <authorList>
            <consortium name="RefSeq"/>
        </authorList>
    </citation>
    <scope>IDENTIFICATION</scope>
</reference>
<evidence type="ECO:0000256" key="3">
    <source>
        <dbReference type="ARBA" id="ARBA00022692"/>
    </source>
</evidence>
<feature type="transmembrane region" description="Helical" evidence="6">
    <location>
        <begin position="207"/>
        <end position="229"/>
    </location>
</feature>
<evidence type="ECO:0000313" key="8">
    <source>
        <dbReference type="RefSeq" id="XP_026724817.1"/>
    </source>
</evidence>
<feature type="transmembrane region" description="Helical" evidence="6">
    <location>
        <begin position="109"/>
        <end position="126"/>
    </location>
</feature>
<feature type="transmembrane region" description="Helical" evidence="6">
    <location>
        <begin position="312"/>
        <end position="329"/>
    </location>
</feature>
<proteinExistence type="inferred from homology"/>
<evidence type="ECO:0000256" key="5">
    <source>
        <dbReference type="ARBA" id="ARBA00023136"/>
    </source>
</evidence>
<feature type="transmembrane region" description="Helical" evidence="6">
    <location>
        <begin position="489"/>
        <end position="510"/>
    </location>
</feature>
<feature type="transmembrane region" description="Helical" evidence="6">
    <location>
        <begin position="249"/>
        <end position="270"/>
    </location>
</feature>
<comment type="subcellular location">
    <subcellularLocation>
        <location evidence="1">Membrane</location>
        <topology evidence="1">Multi-pass membrane protein</topology>
    </subcellularLocation>
</comment>
<dbReference type="AlphaFoldDB" id="A0A7E5V955"/>
<comment type="similarity">
    <text evidence="2">Belongs to the SLC13A/DASS transporter (TC 2.A.47) family. NADC subfamily.</text>
</comment>
<feature type="transmembrane region" description="Helical" evidence="6">
    <location>
        <begin position="156"/>
        <end position="177"/>
    </location>
</feature>
<organism evidence="7 8">
    <name type="scientific">Trichoplusia ni</name>
    <name type="common">Cabbage looper</name>
    <dbReference type="NCBI Taxonomy" id="7111"/>
    <lineage>
        <taxon>Eukaryota</taxon>
        <taxon>Metazoa</taxon>
        <taxon>Ecdysozoa</taxon>
        <taxon>Arthropoda</taxon>
        <taxon>Hexapoda</taxon>
        <taxon>Insecta</taxon>
        <taxon>Pterygota</taxon>
        <taxon>Neoptera</taxon>
        <taxon>Endopterygota</taxon>
        <taxon>Lepidoptera</taxon>
        <taxon>Glossata</taxon>
        <taxon>Ditrysia</taxon>
        <taxon>Noctuoidea</taxon>
        <taxon>Noctuidae</taxon>
        <taxon>Plusiinae</taxon>
        <taxon>Trichoplusia</taxon>
    </lineage>
</organism>
<dbReference type="GO" id="GO:0015137">
    <property type="term" value="F:citrate transmembrane transporter activity"/>
    <property type="evidence" value="ECO:0007669"/>
    <property type="project" value="TreeGrafter"/>
</dbReference>
<dbReference type="PANTHER" id="PTHR10283">
    <property type="entry name" value="SOLUTE CARRIER FAMILY 13 MEMBER"/>
    <property type="match status" value="1"/>
</dbReference>
<evidence type="ECO:0000256" key="4">
    <source>
        <dbReference type="ARBA" id="ARBA00022989"/>
    </source>
</evidence>
<evidence type="ECO:0000256" key="1">
    <source>
        <dbReference type="ARBA" id="ARBA00004141"/>
    </source>
</evidence>
<dbReference type="KEGG" id="tnl:113491844"/>
<sequence>MGGFLSGLWKKEEPQKKPIKGIAPRLKNILTNNFRGIIGCLVPIAVLSWQFERYVPSKKVSIMWMWIIWFFLLQPVSVPVSGLIPVFFLPMSGCMSSAQTCECYMNENVVLFLLASMLLLVLNNSGMDRRIALSFLCSGDACQFSAKRLIFKASTAAFFLSMFSSRLIATATITQYVTPVLMSLKSSAKKGGADPDFDEMRYILNNAIQTASGIGSVAVVHSSYATLVFRGIFHEAPPRKKEFPDIFNYLQYSAFAFPVAFVMFVCNFTYHMMLANSVLGKPMTAGSMAEVRKQLLKYQAELPRKTTLHEKLSVLSTILYLFVFFFRWNQWIDGWSEFRTDPYSSNIPRIKDATTAAIFVIVLHTMPKSYGFLKYLDAEKKSELPPLKAESAILWWRFVDKNTNWGYFLVFGCAHAILNSARDTGLGEIISENFGTSFTGQPWNTSIFLVVFLTSLLCNMMTAAAACAVFLPFVMCMAPGAQLPWPNKVYIGALGVGVASSFGFCFPFMYTPAYFCHHTGKVPIKKMVKYSFIAVWICLIILWLALILWAPYLFDPEDDGIHWTIAQGAGKITIAEPTEPEA</sequence>
<dbReference type="GeneID" id="113491844"/>
<keyword evidence="7" id="KW-1185">Reference proteome</keyword>
<gene>
    <name evidence="8" type="primary">LOC113491844</name>
</gene>
<feature type="transmembrane region" description="Helical" evidence="6">
    <location>
        <begin position="447"/>
        <end position="474"/>
    </location>
</feature>
<protein>
    <submittedName>
        <fullName evidence="8">Protein I'm not dead yet-like</fullName>
    </submittedName>
</protein>
<evidence type="ECO:0000256" key="6">
    <source>
        <dbReference type="SAM" id="Phobius"/>
    </source>
</evidence>
<dbReference type="Proteomes" id="UP000322000">
    <property type="component" value="Chromosome 3"/>
</dbReference>
<keyword evidence="4 6" id="KW-1133">Transmembrane helix</keyword>
<feature type="transmembrane region" description="Helical" evidence="6">
    <location>
        <begin position="63"/>
        <end position="89"/>
    </location>
</feature>
<dbReference type="GO" id="GO:0005886">
    <property type="term" value="C:plasma membrane"/>
    <property type="evidence" value="ECO:0007669"/>
    <property type="project" value="TreeGrafter"/>
</dbReference>
<dbReference type="RefSeq" id="XP_026724817.1">
    <property type="nucleotide sequence ID" value="XM_026869016.1"/>
</dbReference>
<name>A0A7E5V955_TRINI</name>
<dbReference type="GO" id="GO:0015141">
    <property type="term" value="F:succinate transmembrane transporter activity"/>
    <property type="evidence" value="ECO:0007669"/>
    <property type="project" value="TreeGrafter"/>
</dbReference>
<feature type="transmembrane region" description="Helical" evidence="6">
    <location>
        <begin position="530"/>
        <end position="554"/>
    </location>
</feature>
<dbReference type="Pfam" id="PF00939">
    <property type="entry name" value="Na_sulph_symp"/>
    <property type="match status" value="1"/>
</dbReference>
<keyword evidence="5 6" id="KW-0472">Membrane</keyword>
<dbReference type="OrthoDB" id="10260443at2759"/>
<keyword evidence="3 6" id="KW-0812">Transmembrane</keyword>
<dbReference type="InParanoid" id="A0A7E5V955"/>